<evidence type="ECO:0000256" key="2">
    <source>
        <dbReference type="ARBA" id="ARBA00022525"/>
    </source>
</evidence>
<evidence type="ECO:0000313" key="4">
    <source>
        <dbReference type="EMBL" id="RAK27248.1"/>
    </source>
</evidence>
<dbReference type="Proteomes" id="UP000249341">
    <property type="component" value="Unassembled WGS sequence"/>
</dbReference>
<feature type="signal peptide" evidence="3">
    <location>
        <begin position="1"/>
        <end position="29"/>
    </location>
</feature>
<name>A0A327Z490_9ACTN</name>
<evidence type="ECO:0000256" key="3">
    <source>
        <dbReference type="SAM" id="SignalP"/>
    </source>
</evidence>
<dbReference type="InterPro" id="IPR018511">
    <property type="entry name" value="Hemolysin-typ_Ca-bd_CS"/>
</dbReference>
<protein>
    <submittedName>
        <fullName evidence="4">Hemolysin type calcium-binding protein</fullName>
    </submittedName>
</protein>
<dbReference type="PRINTS" id="PR00313">
    <property type="entry name" value="CABNDNGRPT"/>
</dbReference>
<evidence type="ECO:0000256" key="1">
    <source>
        <dbReference type="ARBA" id="ARBA00004613"/>
    </source>
</evidence>
<dbReference type="EMBL" id="QLMJ01000024">
    <property type="protein sequence ID" value="RAK27248.1"/>
    <property type="molecule type" value="Genomic_DNA"/>
</dbReference>
<feature type="chain" id="PRO_5016311869" evidence="3">
    <location>
        <begin position="30"/>
        <end position="392"/>
    </location>
</feature>
<evidence type="ECO:0000313" key="5">
    <source>
        <dbReference type="Proteomes" id="UP000249341"/>
    </source>
</evidence>
<dbReference type="SUPFAM" id="SSF51120">
    <property type="entry name" value="beta-Roll"/>
    <property type="match status" value="1"/>
</dbReference>
<keyword evidence="2" id="KW-0964">Secreted</keyword>
<dbReference type="PANTHER" id="PTHR38340:SF1">
    <property type="entry name" value="S-LAYER PROTEIN"/>
    <property type="match status" value="1"/>
</dbReference>
<dbReference type="GO" id="GO:0005509">
    <property type="term" value="F:calcium ion binding"/>
    <property type="evidence" value="ECO:0007669"/>
    <property type="project" value="InterPro"/>
</dbReference>
<dbReference type="InterPro" id="IPR011049">
    <property type="entry name" value="Serralysin-like_metalloprot_C"/>
</dbReference>
<dbReference type="PANTHER" id="PTHR38340">
    <property type="entry name" value="S-LAYER PROTEIN"/>
    <property type="match status" value="1"/>
</dbReference>
<dbReference type="PROSITE" id="PS00330">
    <property type="entry name" value="HEMOLYSIN_CALCIUM"/>
    <property type="match status" value="1"/>
</dbReference>
<gene>
    <name evidence="4" type="ORF">B0I29_124138</name>
</gene>
<comment type="subcellular location">
    <subcellularLocation>
        <location evidence="1">Secreted</location>
    </subcellularLocation>
</comment>
<dbReference type="RefSeq" id="WP_111654178.1">
    <property type="nucleotide sequence ID" value="NZ_JACHWI010000005.1"/>
</dbReference>
<dbReference type="InterPro" id="IPR001343">
    <property type="entry name" value="Hemolysn_Ca-bd"/>
</dbReference>
<reference evidence="4 5" key="1">
    <citation type="submission" date="2018-06" db="EMBL/GenBank/DDBJ databases">
        <title>Genomic Encyclopedia of Type Strains, Phase III (KMG-III): the genomes of soil and plant-associated and newly described type strains.</title>
        <authorList>
            <person name="Whitman W."/>
        </authorList>
    </citation>
    <scope>NUCLEOTIDE SEQUENCE [LARGE SCALE GENOMIC DNA]</scope>
    <source>
        <strain evidence="4 5">CGMCC 4.7090</strain>
    </source>
</reference>
<dbReference type="Gene3D" id="2.150.10.10">
    <property type="entry name" value="Serralysin-like metalloprotease, C-terminal"/>
    <property type="match status" value="2"/>
</dbReference>
<proteinExistence type="predicted"/>
<dbReference type="Pfam" id="PF00353">
    <property type="entry name" value="HemolysinCabind"/>
    <property type="match status" value="3"/>
</dbReference>
<dbReference type="InterPro" id="IPR050557">
    <property type="entry name" value="RTX_toxin/Mannuronan_C5-epim"/>
</dbReference>
<sequence length="392" mass="40184">MSHSQWPARIGVGLLTIVTIGATGTPAFAASTGVASVAGSVVTFKAGSKKTNAVTITRSGRTVTIDDRVTVKAGKGCKKVKRDKTKVRCTTKKTPSAVKLFLYDRNDTAINKTKIKSFLYGGTGADKLTGGPSSDRIVGDDGNDRIWGAGGDDSLDGVAGNDRIIGGDGDDMTYGGPGADYVNGGAGNDVVLGEGTWAGPSLTGSNNDKLVGGAGIDRLTGGAGDNSYYGDYDTASKRKRPVGADLMIGETGEEDARNTFFYTYANGPVRVGVDGPHGEPGQGGGTHGEPGEGDMIVGPISQIFGSPYADVLHATATHHTGYIHGGAGDDVLSGDGEVDLYGDDGADRLSNGNLLFGSGSYDDGDPDTLTNGRMCYVHPTDTATGCQQVNQL</sequence>
<dbReference type="GO" id="GO:0005576">
    <property type="term" value="C:extracellular region"/>
    <property type="evidence" value="ECO:0007669"/>
    <property type="project" value="UniProtKB-SubCell"/>
</dbReference>
<comment type="caution">
    <text evidence="4">The sequence shown here is derived from an EMBL/GenBank/DDBJ whole genome shotgun (WGS) entry which is preliminary data.</text>
</comment>
<dbReference type="OrthoDB" id="3281695at2"/>
<dbReference type="AlphaFoldDB" id="A0A327Z490"/>
<keyword evidence="5" id="KW-1185">Reference proteome</keyword>
<organism evidence="4 5">
    <name type="scientific">Actinoplanes lutulentus</name>
    <dbReference type="NCBI Taxonomy" id="1287878"/>
    <lineage>
        <taxon>Bacteria</taxon>
        <taxon>Bacillati</taxon>
        <taxon>Actinomycetota</taxon>
        <taxon>Actinomycetes</taxon>
        <taxon>Micromonosporales</taxon>
        <taxon>Micromonosporaceae</taxon>
        <taxon>Actinoplanes</taxon>
    </lineage>
</organism>
<accession>A0A327Z490</accession>
<keyword evidence="3" id="KW-0732">Signal</keyword>